<protein>
    <submittedName>
        <fullName evidence="1">Uncharacterized protein</fullName>
    </submittedName>
</protein>
<dbReference type="Proteomes" id="UP000569914">
    <property type="component" value="Unassembled WGS sequence"/>
</dbReference>
<keyword evidence="2" id="KW-1185">Reference proteome</keyword>
<reference evidence="1 2" key="1">
    <citation type="submission" date="2020-07" db="EMBL/GenBank/DDBJ databases">
        <title>Sequencing the genomes of 1000 actinobacteria strains.</title>
        <authorList>
            <person name="Klenk H.-P."/>
        </authorList>
    </citation>
    <scope>NUCLEOTIDE SEQUENCE [LARGE SCALE GENOMIC DNA]</scope>
    <source>
        <strain evidence="1 2">DSM 22083</strain>
    </source>
</reference>
<accession>A0A7Y9L6K3</accession>
<dbReference type="AlphaFoldDB" id="A0A7Y9L6K3"/>
<name>A0A7Y9L6K3_9ACTN</name>
<evidence type="ECO:0000313" key="2">
    <source>
        <dbReference type="Proteomes" id="UP000569914"/>
    </source>
</evidence>
<evidence type="ECO:0000313" key="1">
    <source>
        <dbReference type="EMBL" id="NYE68879.1"/>
    </source>
</evidence>
<organism evidence="1 2">
    <name type="scientific">Microlunatus parietis</name>
    <dbReference type="NCBI Taxonomy" id="682979"/>
    <lineage>
        <taxon>Bacteria</taxon>
        <taxon>Bacillati</taxon>
        <taxon>Actinomycetota</taxon>
        <taxon>Actinomycetes</taxon>
        <taxon>Propionibacteriales</taxon>
        <taxon>Propionibacteriaceae</taxon>
        <taxon>Microlunatus</taxon>
    </lineage>
</organism>
<dbReference type="RefSeq" id="WP_179747748.1">
    <property type="nucleotide sequence ID" value="NZ_JACCBU010000001.1"/>
</dbReference>
<sequence>MKRPSMRARVTFTWGAWMYRLQSGPEFIEYIHPIGFPTPHMAADAARRELAIRGETDPVKRALMRVGVLPVPTRPEFALAN</sequence>
<proteinExistence type="predicted"/>
<dbReference type="EMBL" id="JACCBU010000001">
    <property type="protein sequence ID" value="NYE68879.1"/>
    <property type="molecule type" value="Genomic_DNA"/>
</dbReference>
<gene>
    <name evidence="1" type="ORF">BKA15_000208</name>
</gene>
<comment type="caution">
    <text evidence="1">The sequence shown here is derived from an EMBL/GenBank/DDBJ whole genome shotgun (WGS) entry which is preliminary data.</text>
</comment>